<organism evidence="3 4">
    <name type="scientific">Planktomarina temperata RCA23</name>
    <dbReference type="NCBI Taxonomy" id="666509"/>
    <lineage>
        <taxon>Bacteria</taxon>
        <taxon>Pseudomonadati</taxon>
        <taxon>Pseudomonadota</taxon>
        <taxon>Alphaproteobacteria</taxon>
        <taxon>Rhodobacterales</taxon>
        <taxon>Paracoccaceae</taxon>
        <taxon>Planktomarina</taxon>
    </lineage>
</organism>
<reference evidence="3 4" key="1">
    <citation type="journal article" date="2014" name="ISME J.">
        <title>Adaptation of an abundant Roseobacter RCA organism to pelagic systems revealed by genomic and transcriptomic analyses.</title>
        <authorList>
            <person name="Voget S."/>
            <person name="Wemheuer B."/>
            <person name="Brinkhoff T."/>
            <person name="Vollmers J."/>
            <person name="Dietrich S."/>
            <person name="Giebel H.A."/>
            <person name="Beardsley C."/>
            <person name="Sardemann C."/>
            <person name="Bakenhus I."/>
            <person name="Billerbeck S."/>
            <person name="Daniel R."/>
            <person name="Simon M."/>
        </authorList>
    </citation>
    <scope>NUCLEOTIDE SEQUENCE [LARGE SCALE GENOMIC DNA]</scope>
    <source>
        <strain evidence="3 4">RCA23</strain>
    </source>
</reference>
<keyword evidence="4" id="KW-1185">Reference proteome</keyword>
<evidence type="ECO:0000313" key="4">
    <source>
        <dbReference type="Proteomes" id="UP000028680"/>
    </source>
</evidence>
<dbReference type="AlphaFoldDB" id="A0AAN0VHD3"/>
<evidence type="ECO:0000259" key="1">
    <source>
        <dbReference type="Pfam" id="PF02625"/>
    </source>
</evidence>
<dbReference type="PANTHER" id="PTHR30388:SF4">
    <property type="entry name" value="MOLYBDENUM COFACTOR INSERTION CHAPERONE PAOD"/>
    <property type="match status" value="1"/>
</dbReference>
<proteinExistence type="predicted"/>
<evidence type="ECO:0008006" key="5">
    <source>
        <dbReference type="Google" id="ProtNLM"/>
    </source>
</evidence>
<feature type="domain" description="XdhC- CoxI" evidence="1">
    <location>
        <begin position="24"/>
        <end position="90"/>
    </location>
</feature>
<protein>
    <recommendedName>
        <fullName evidence="5">Xanthine dehydrogenase</fullName>
    </recommendedName>
</protein>
<dbReference type="EMBL" id="CP003984">
    <property type="protein sequence ID" value="AII85887.1"/>
    <property type="molecule type" value="Genomic_DNA"/>
</dbReference>
<dbReference type="RefSeq" id="WP_052376973.1">
    <property type="nucleotide sequence ID" value="NZ_CP003984.1"/>
</dbReference>
<dbReference type="Pfam" id="PF13478">
    <property type="entry name" value="XdhC_C"/>
    <property type="match status" value="1"/>
</dbReference>
<dbReference type="Pfam" id="PF02625">
    <property type="entry name" value="XdhC_CoxI"/>
    <property type="match status" value="1"/>
</dbReference>
<name>A0AAN0VHD3_9RHOB</name>
<dbReference type="InterPro" id="IPR052698">
    <property type="entry name" value="MoCofactor_Util/Proc"/>
</dbReference>
<gene>
    <name evidence="3" type="ORF">RCA23_c03250</name>
</gene>
<feature type="domain" description="XdhC Rossmann" evidence="2">
    <location>
        <begin position="153"/>
        <end position="295"/>
    </location>
</feature>
<accession>A0AAN0VHD3</accession>
<dbReference type="InterPro" id="IPR003777">
    <property type="entry name" value="XdhC_CoxI"/>
</dbReference>
<evidence type="ECO:0000259" key="2">
    <source>
        <dbReference type="Pfam" id="PF13478"/>
    </source>
</evidence>
<sequence length="309" mass="32723">MPAEGRILYAEHAQDILAATLNLLHSGDPCALVTSLNIEGGAARELGSLAVISGRGDMIGYLSNGCIDRDIINHGLAAIDTGQLKHLRYGAGSPYLDLKLPCGGALELVIDPAPDIAALEAALARLLGRQKTVLSFAGRDGPVQIEYAPKPALILAGRGAILRTTAQLAAHMDFELHLASPDLEDLASLEELNPATRQSMTTPKAAIELPIDSYSAVLLVFHDHEWEQAILMQAARQHPFFIGALGSRKTHAMRIERLRHVGLSAADCAQIQGPIGLVPSLRNASLIAVSALAEITAKLPPSQVRSSSS</sequence>
<dbReference type="KEGG" id="ptp:RCA23_c03250"/>
<dbReference type="Gene3D" id="3.40.50.720">
    <property type="entry name" value="NAD(P)-binding Rossmann-like Domain"/>
    <property type="match status" value="1"/>
</dbReference>
<dbReference type="Proteomes" id="UP000028680">
    <property type="component" value="Chromosome"/>
</dbReference>
<dbReference type="InterPro" id="IPR027051">
    <property type="entry name" value="XdhC_Rossmann_dom"/>
</dbReference>
<dbReference type="PANTHER" id="PTHR30388">
    <property type="entry name" value="ALDEHYDE OXIDOREDUCTASE MOLYBDENUM COFACTOR ASSEMBLY PROTEIN"/>
    <property type="match status" value="1"/>
</dbReference>
<evidence type="ECO:0000313" key="3">
    <source>
        <dbReference type="EMBL" id="AII85887.1"/>
    </source>
</evidence>